<feature type="domain" description="Glycosyl transferase family 1" evidence="2">
    <location>
        <begin position="182"/>
        <end position="346"/>
    </location>
</feature>
<gene>
    <name evidence="3" type="ORF">NEH99_05410</name>
</gene>
<organism evidence="3 4">
    <name type="scientific">Brachyspira pilosicoli</name>
    <name type="common">Serpulina pilosicoli</name>
    <dbReference type="NCBI Taxonomy" id="52584"/>
    <lineage>
        <taxon>Bacteria</taxon>
        <taxon>Pseudomonadati</taxon>
        <taxon>Spirochaetota</taxon>
        <taxon>Spirochaetia</taxon>
        <taxon>Brachyspirales</taxon>
        <taxon>Brachyspiraceae</taxon>
        <taxon>Brachyspira</taxon>
    </lineage>
</organism>
<dbReference type="InterPro" id="IPR001296">
    <property type="entry name" value="Glyco_trans_1"/>
</dbReference>
<dbReference type="PANTHER" id="PTHR46401:SF2">
    <property type="entry name" value="GLYCOSYLTRANSFERASE WBBK-RELATED"/>
    <property type="match status" value="1"/>
</dbReference>
<dbReference type="Gene3D" id="3.40.50.2000">
    <property type="entry name" value="Glycogen Phosphorylase B"/>
    <property type="match status" value="1"/>
</dbReference>
<dbReference type="AlphaFoldDB" id="A0AAJ6GBB4"/>
<dbReference type="PANTHER" id="PTHR46401">
    <property type="entry name" value="GLYCOSYLTRANSFERASE WBBK-RELATED"/>
    <property type="match status" value="1"/>
</dbReference>
<evidence type="ECO:0000313" key="4">
    <source>
        <dbReference type="Proteomes" id="UP001242021"/>
    </source>
</evidence>
<dbReference type="CDD" id="cd03809">
    <property type="entry name" value="GT4_MtfB-like"/>
    <property type="match status" value="1"/>
</dbReference>
<protein>
    <submittedName>
        <fullName evidence="3">Glycosyltransferase family 4 protein</fullName>
    </submittedName>
</protein>
<accession>A0AAJ6GBB4</accession>
<dbReference type="EMBL" id="CP098754">
    <property type="protein sequence ID" value="WIH95988.1"/>
    <property type="molecule type" value="Genomic_DNA"/>
</dbReference>
<proteinExistence type="predicted"/>
<dbReference type="RefSeq" id="WP_278846851.1">
    <property type="nucleotide sequence ID" value="NZ_CALXQO010000002.1"/>
</dbReference>
<evidence type="ECO:0000256" key="1">
    <source>
        <dbReference type="ARBA" id="ARBA00022679"/>
    </source>
</evidence>
<keyword evidence="1" id="KW-0808">Transferase</keyword>
<name>A0AAJ6GBB4_BRAPL</name>
<dbReference type="Pfam" id="PF00534">
    <property type="entry name" value="Glycos_transf_1"/>
    <property type="match status" value="1"/>
</dbReference>
<reference evidence="3" key="1">
    <citation type="submission" date="2022-06" db="EMBL/GenBank/DDBJ databases">
        <title>Brachyspira pilosicoli from pigs in Switzerland.</title>
        <authorList>
            <person name="Schmitt S."/>
            <person name="Arnold M."/>
            <person name="Rossano A."/>
            <person name="Perreten V."/>
        </authorList>
    </citation>
    <scope>NUCLEOTIDE SEQUENCE</scope>
    <source>
        <strain evidence="3">MEI4028</strain>
    </source>
</reference>
<dbReference type="Proteomes" id="UP001242021">
    <property type="component" value="Chromosome"/>
</dbReference>
<dbReference type="SUPFAM" id="SSF53756">
    <property type="entry name" value="UDP-Glycosyltransferase/glycogen phosphorylase"/>
    <property type="match status" value="1"/>
</dbReference>
<dbReference type="GO" id="GO:0009103">
    <property type="term" value="P:lipopolysaccharide biosynthetic process"/>
    <property type="evidence" value="ECO:0007669"/>
    <property type="project" value="TreeGrafter"/>
</dbReference>
<evidence type="ECO:0000259" key="2">
    <source>
        <dbReference type="Pfam" id="PF00534"/>
    </source>
</evidence>
<dbReference type="GO" id="GO:0016757">
    <property type="term" value="F:glycosyltransferase activity"/>
    <property type="evidence" value="ECO:0007669"/>
    <property type="project" value="InterPro"/>
</dbReference>
<evidence type="ECO:0000313" key="3">
    <source>
        <dbReference type="EMBL" id="WIH95988.1"/>
    </source>
</evidence>
<sequence length="425" mass="50920">MNIKIAYDAELFVFCAKYTNTNRGGIYFVGYNIAKLFLDNENIDLYFYIYEKKDLEEAKYYLNQIFPNYEIKIIHKNSKEWIDINIFYSTYRRPEYFITNNKNIKKYIFIHDITPVIDNCLNWGNGIFKNISDKYIYFCNSKYTKNELLNYANGAIKDSNVYVTLLSYDHDRFEKREMNDYIRNKYNIPKNKKYVFTLCGLYPRKNLIRNIRTFHQFIDKHNIKDIVFIMGGYYLESFLETFNREIKEYKDRILRLGYVDDEDVAYLYSGAEWFIYTSQLEGFGIPPLEAMACGCPVITSNNSSLPEVVGDAGIMIDWDSDEHHIEAYEKYYFDEEYRKEMSKKGLERSKLFSWEKCANKMLEIMYDNLVKKDINYIKLEDVKYIRLFNHIFTLPKLFSITNSSDNRFVIIKILFVKISIKKKNK</sequence>